<dbReference type="AlphaFoldDB" id="A0A4R1HWN3"/>
<proteinExistence type="predicted"/>
<dbReference type="Gene3D" id="3.40.960.10">
    <property type="entry name" value="VSR Endonuclease"/>
    <property type="match status" value="1"/>
</dbReference>
<gene>
    <name evidence="2" type="ORF">EV378_1284</name>
</gene>
<dbReference type="RefSeq" id="WP_132421775.1">
    <property type="nucleotide sequence ID" value="NZ_SMFZ01000001.1"/>
</dbReference>
<keyword evidence="2" id="KW-0540">Nuclease</keyword>
<evidence type="ECO:0000259" key="1">
    <source>
        <dbReference type="Pfam" id="PF04480"/>
    </source>
</evidence>
<dbReference type="Pfam" id="PF04480">
    <property type="entry name" value="DUF559"/>
    <property type="match status" value="1"/>
</dbReference>
<organism evidence="2 3">
    <name type="scientific">Pseudonocardia endophytica</name>
    <dbReference type="NCBI Taxonomy" id="401976"/>
    <lineage>
        <taxon>Bacteria</taxon>
        <taxon>Bacillati</taxon>
        <taxon>Actinomycetota</taxon>
        <taxon>Actinomycetes</taxon>
        <taxon>Pseudonocardiales</taxon>
        <taxon>Pseudonocardiaceae</taxon>
        <taxon>Pseudonocardia</taxon>
    </lineage>
</organism>
<protein>
    <submittedName>
        <fullName evidence="2">Very-short-patch-repair endonuclease</fullName>
    </submittedName>
</protein>
<keyword evidence="2" id="KW-0255">Endonuclease</keyword>
<evidence type="ECO:0000313" key="3">
    <source>
        <dbReference type="Proteomes" id="UP000295560"/>
    </source>
</evidence>
<reference evidence="2 3" key="1">
    <citation type="submission" date="2019-03" db="EMBL/GenBank/DDBJ databases">
        <title>Sequencing the genomes of 1000 actinobacteria strains.</title>
        <authorList>
            <person name="Klenk H.-P."/>
        </authorList>
    </citation>
    <scope>NUCLEOTIDE SEQUENCE [LARGE SCALE GENOMIC DNA]</scope>
    <source>
        <strain evidence="2 3">DSM 44969</strain>
    </source>
</reference>
<accession>A0A4R1HWN3</accession>
<name>A0A4R1HWN3_PSEEN</name>
<dbReference type="InterPro" id="IPR011335">
    <property type="entry name" value="Restrct_endonuc-II-like"/>
</dbReference>
<evidence type="ECO:0000313" key="2">
    <source>
        <dbReference type="EMBL" id="TCK25475.1"/>
    </source>
</evidence>
<dbReference type="OrthoDB" id="5243722at2"/>
<dbReference type="GO" id="GO:0004519">
    <property type="term" value="F:endonuclease activity"/>
    <property type="evidence" value="ECO:0007669"/>
    <property type="project" value="UniProtKB-KW"/>
</dbReference>
<sequence length="288" mass="31508">MPIEDLLRRQAGVLSRVQALDAGMTLRTVQRRVATGAWTEVAPRVYLVGGHRFGSEARIRGAALWGGPEAVVAGPGAAFWHGLIDAPGRVVDLAVPVGRRRRPPAWIRPRRRRVDEEDRTEIRGVGVTALGLTVLDTTAAVPNASEFLDRALQRSLTFCELHEAYCRAAGTRGMARAGRVLVAAADRADSAIERTLLRHLRRSGIDGFVVGLAFGNGQIDVAFPAARIAIEIDSWAWHTDPERFRADRRKGNDLVAAGWTLLRFTWHDIAERPDATVARIRAALARAA</sequence>
<dbReference type="SUPFAM" id="SSF52980">
    <property type="entry name" value="Restriction endonuclease-like"/>
    <property type="match status" value="1"/>
</dbReference>
<dbReference type="EMBL" id="SMFZ01000001">
    <property type="protein sequence ID" value="TCK25475.1"/>
    <property type="molecule type" value="Genomic_DNA"/>
</dbReference>
<keyword evidence="3" id="KW-1185">Reference proteome</keyword>
<comment type="caution">
    <text evidence="2">The sequence shown here is derived from an EMBL/GenBank/DDBJ whole genome shotgun (WGS) entry which is preliminary data.</text>
</comment>
<keyword evidence="2" id="KW-0378">Hydrolase</keyword>
<dbReference type="InterPro" id="IPR007569">
    <property type="entry name" value="DUF559"/>
</dbReference>
<dbReference type="Proteomes" id="UP000295560">
    <property type="component" value="Unassembled WGS sequence"/>
</dbReference>
<feature type="domain" description="DUF559" evidence="1">
    <location>
        <begin position="188"/>
        <end position="284"/>
    </location>
</feature>